<proteinExistence type="inferred from homology"/>
<dbReference type="GO" id="GO:0005737">
    <property type="term" value="C:cytoplasm"/>
    <property type="evidence" value="ECO:0007669"/>
    <property type="project" value="TreeGrafter"/>
</dbReference>
<organism evidence="7 8">
    <name type="scientific">Gonium pectorale</name>
    <name type="common">Green alga</name>
    <dbReference type="NCBI Taxonomy" id="33097"/>
    <lineage>
        <taxon>Eukaryota</taxon>
        <taxon>Viridiplantae</taxon>
        <taxon>Chlorophyta</taxon>
        <taxon>core chlorophytes</taxon>
        <taxon>Chlorophyceae</taxon>
        <taxon>CS clade</taxon>
        <taxon>Chlamydomonadales</taxon>
        <taxon>Volvocaceae</taxon>
        <taxon>Gonium</taxon>
    </lineage>
</organism>
<reference evidence="8" key="1">
    <citation type="journal article" date="2016" name="Nat. Commun.">
        <title>The Gonium pectorale genome demonstrates co-option of cell cycle regulation during the evolution of multicellularity.</title>
        <authorList>
            <person name="Hanschen E.R."/>
            <person name="Marriage T.N."/>
            <person name="Ferris P.J."/>
            <person name="Hamaji T."/>
            <person name="Toyoda A."/>
            <person name="Fujiyama A."/>
            <person name="Neme R."/>
            <person name="Noguchi H."/>
            <person name="Minakuchi Y."/>
            <person name="Suzuki M."/>
            <person name="Kawai-Toyooka H."/>
            <person name="Smith D.R."/>
            <person name="Sparks H."/>
            <person name="Anderson J."/>
            <person name="Bakaric R."/>
            <person name="Luria V."/>
            <person name="Karger A."/>
            <person name="Kirschner M.W."/>
            <person name="Durand P.M."/>
            <person name="Michod R.E."/>
            <person name="Nozaki H."/>
            <person name="Olson B.J."/>
        </authorList>
    </citation>
    <scope>NUCLEOTIDE SEQUENCE [LARGE SCALE GENOMIC DNA]</scope>
    <source>
        <strain evidence="8">NIES-2863</strain>
    </source>
</reference>
<dbReference type="OrthoDB" id="10267969at2759"/>
<evidence type="ECO:0000313" key="7">
    <source>
        <dbReference type="EMBL" id="KXZ54269.1"/>
    </source>
</evidence>
<gene>
    <name evidence="7" type="ORF">GPECTOR_5g358</name>
</gene>
<evidence type="ECO:0000256" key="2">
    <source>
        <dbReference type="ARBA" id="ARBA00006824"/>
    </source>
</evidence>
<comment type="subcellular location">
    <subcellularLocation>
        <location evidence="1">Membrane</location>
        <topology evidence="1">Multi-pass membrane protein</topology>
    </subcellularLocation>
</comment>
<dbReference type="AlphaFoldDB" id="A0A150GWT9"/>
<keyword evidence="3" id="KW-0812">Transmembrane</keyword>
<evidence type="ECO:0000256" key="6">
    <source>
        <dbReference type="RuleBase" id="RU363053"/>
    </source>
</evidence>
<sequence>MKGISIGINARMTRIWGAYERQLSRRPVLTQCATSALLWAAGDVLAQRVAEQRRASEVDGRRVACTAAFGAVFMGPVGHFWYHSLDAVCARLLGAGSPAFLGAKVLADTMIMGPLYVVAFYAWGCALIDRSGLEGFKAKITQDFLPTFTAELAVWPLFQMFNFSRIPVEHQLLAVNGMTLIDACFLSWARSQDDWVATATAAFQAFKEGRPVQLTQPEGPIKSLAHGRPL</sequence>
<dbReference type="PANTHER" id="PTHR11266:SF17">
    <property type="entry name" value="PROTEIN MPV17"/>
    <property type="match status" value="1"/>
</dbReference>
<evidence type="ECO:0000256" key="4">
    <source>
        <dbReference type="ARBA" id="ARBA00022989"/>
    </source>
</evidence>
<evidence type="ECO:0000256" key="3">
    <source>
        <dbReference type="ARBA" id="ARBA00022692"/>
    </source>
</evidence>
<keyword evidence="8" id="KW-1185">Reference proteome</keyword>
<accession>A0A150GWT9</accession>
<evidence type="ECO:0000256" key="5">
    <source>
        <dbReference type="ARBA" id="ARBA00023136"/>
    </source>
</evidence>
<name>A0A150GWT9_GONPE</name>
<protein>
    <submittedName>
        <fullName evidence="7">Uncharacterized protein</fullName>
    </submittedName>
</protein>
<dbReference type="Proteomes" id="UP000075714">
    <property type="component" value="Unassembled WGS sequence"/>
</dbReference>
<evidence type="ECO:0000256" key="1">
    <source>
        <dbReference type="ARBA" id="ARBA00004141"/>
    </source>
</evidence>
<comment type="caution">
    <text evidence="7">The sequence shown here is derived from an EMBL/GenBank/DDBJ whole genome shotgun (WGS) entry which is preliminary data.</text>
</comment>
<dbReference type="EMBL" id="LSYV01000006">
    <property type="protein sequence ID" value="KXZ54269.1"/>
    <property type="molecule type" value="Genomic_DNA"/>
</dbReference>
<dbReference type="STRING" id="33097.A0A150GWT9"/>
<dbReference type="PANTHER" id="PTHR11266">
    <property type="entry name" value="PEROXISOMAL MEMBRANE PROTEIN 2, PXMP2 MPV17"/>
    <property type="match status" value="1"/>
</dbReference>
<comment type="similarity">
    <text evidence="2 6">Belongs to the peroxisomal membrane protein PXMP2/4 family.</text>
</comment>
<keyword evidence="5" id="KW-0472">Membrane</keyword>
<dbReference type="InterPro" id="IPR007248">
    <property type="entry name" value="Mpv17_PMP22"/>
</dbReference>
<dbReference type="GO" id="GO:0016020">
    <property type="term" value="C:membrane"/>
    <property type="evidence" value="ECO:0007669"/>
    <property type="project" value="UniProtKB-SubCell"/>
</dbReference>
<keyword evidence="4" id="KW-1133">Transmembrane helix</keyword>
<dbReference type="Pfam" id="PF04117">
    <property type="entry name" value="Mpv17_PMP22"/>
    <property type="match status" value="1"/>
</dbReference>
<evidence type="ECO:0000313" key="8">
    <source>
        <dbReference type="Proteomes" id="UP000075714"/>
    </source>
</evidence>